<organism evidence="1 2">
    <name type="scientific">Corallococcus caeni</name>
    <dbReference type="NCBI Taxonomy" id="3082388"/>
    <lineage>
        <taxon>Bacteria</taxon>
        <taxon>Pseudomonadati</taxon>
        <taxon>Myxococcota</taxon>
        <taxon>Myxococcia</taxon>
        <taxon>Myxococcales</taxon>
        <taxon>Cystobacterineae</taxon>
        <taxon>Myxococcaceae</taxon>
        <taxon>Corallococcus</taxon>
    </lineage>
</organism>
<protein>
    <submittedName>
        <fullName evidence="1">Uncharacterized protein</fullName>
    </submittedName>
</protein>
<keyword evidence="2" id="KW-1185">Reference proteome</keyword>
<evidence type="ECO:0000313" key="1">
    <source>
        <dbReference type="EMBL" id="GMU04077.1"/>
    </source>
</evidence>
<name>A0ABQ6QJ84_9BACT</name>
<proteinExistence type="predicted"/>
<evidence type="ECO:0000313" key="2">
    <source>
        <dbReference type="Proteomes" id="UP001342631"/>
    </source>
</evidence>
<gene>
    <name evidence="1" type="ORF">ASNO1_03290</name>
</gene>
<comment type="caution">
    <text evidence="1">The sequence shown here is derived from an EMBL/GenBank/DDBJ whole genome shotgun (WGS) entry which is preliminary data.</text>
</comment>
<dbReference type="EMBL" id="BTTX01000001">
    <property type="protein sequence ID" value="GMU04077.1"/>
    <property type="molecule type" value="Genomic_DNA"/>
</dbReference>
<sequence length="63" mass="7205">MSPVREDASLEYWKAGSTGARWHAMTASVNVRQGTRSRRGQARDGMVWERMTQARNFDHAHDS</sequence>
<accession>A0ABQ6QJ84</accession>
<dbReference type="Proteomes" id="UP001342631">
    <property type="component" value="Unassembled WGS sequence"/>
</dbReference>
<reference evidence="1 2" key="1">
    <citation type="journal article" date="2024" name="Arch. Microbiol.">
        <title>Corallococcus caeni sp. nov., a novel myxobacterium isolated from activated sludge.</title>
        <authorList>
            <person name="Tomita S."/>
            <person name="Nakai R."/>
            <person name="Kuroda K."/>
            <person name="Kurashita H."/>
            <person name="Hatamoto M."/>
            <person name="Yamaguchi T."/>
            <person name="Narihiro T."/>
        </authorList>
    </citation>
    <scope>NUCLEOTIDE SEQUENCE [LARGE SCALE GENOMIC DNA]</scope>
    <source>
        <strain evidence="1 2">NO1</strain>
    </source>
</reference>